<feature type="domain" description="Cyclic nucleotide-binding" evidence="1">
    <location>
        <begin position="1"/>
        <end position="41"/>
    </location>
</feature>
<dbReference type="InterPro" id="IPR018490">
    <property type="entry name" value="cNMP-bd_dom_sf"/>
</dbReference>
<proteinExistence type="predicted"/>
<dbReference type="OrthoDB" id="63267at2759"/>
<dbReference type="SUPFAM" id="SSF51206">
    <property type="entry name" value="cAMP-binding domain-like"/>
    <property type="match status" value="1"/>
</dbReference>
<dbReference type="PROSITE" id="PS50042">
    <property type="entry name" value="CNMP_BINDING_3"/>
    <property type="match status" value="1"/>
</dbReference>
<organism evidence="4">
    <name type="scientific">Hydatigena taeniaeformis</name>
    <name type="common">Feline tapeworm</name>
    <name type="synonym">Taenia taeniaeformis</name>
    <dbReference type="NCBI Taxonomy" id="6205"/>
    <lineage>
        <taxon>Eukaryota</taxon>
        <taxon>Metazoa</taxon>
        <taxon>Spiralia</taxon>
        <taxon>Lophotrochozoa</taxon>
        <taxon>Platyhelminthes</taxon>
        <taxon>Cestoda</taxon>
        <taxon>Eucestoda</taxon>
        <taxon>Cyclophyllidea</taxon>
        <taxon>Taeniidae</taxon>
        <taxon>Hydatigera</taxon>
    </lineage>
</organism>
<name>A0A0R3WVR9_HYDTA</name>
<evidence type="ECO:0000313" key="4">
    <source>
        <dbReference type="WBParaSite" id="TTAC_0000485901-mRNA-1"/>
    </source>
</evidence>
<accession>A0A0R3WVR9</accession>
<gene>
    <name evidence="2" type="ORF">TTAC_LOCUS4844</name>
</gene>
<dbReference type="EMBL" id="UYWX01005467">
    <property type="protein sequence ID" value="VDM25753.1"/>
    <property type="molecule type" value="Genomic_DNA"/>
</dbReference>
<sequence length="46" mass="5093">MKNLDTSQAVEIVECMYSVNFATGNTIIREGEMGSVVYVMEGECRS</sequence>
<dbReference type="Proteomes" id="UP000274429">
    <property type="component" value="Unassembled WGS sequence"/>
</dbReference>
<dbReference type="WBParaSite" id="TTAC_0000485901-mRNA-1">
    <property type="protein sequence ID" value="TTAC_0000485901-mRNA-1"/>
    <property type="gene ID" value="TTAC_0000485901"/>
</dbReference>
<evidence type="ECO:0000313" key="3">
    <source>
        <dbReference type="Proteomes" id="UP000274429"/>
    </source>
</evidence>
<dbReference type="InterPro" id="IPR014710">
    <property type="entry name" value="RmlC-like_jellyroll"/>
</dbReference>
<protein>
    <submittedName>
        <fullName evidence="4">Cyclic nucleotide-binding domain-containing protein</fullName>
    </submittedName>
</protein>
<reference evidence="2 3" key="2">
    <citation type="submission" date="2018-11" db="EMBL/GenBank/DDBJ databases">
        <authorList>
            <consortium name="Pathogen Informatics"/>
        </authorList>
    </citation>
    <scope>NUCLEOTIDE SEQUENCE [LARGE SCALE GENOMIC DNA]</scope>
</reference>
<evidence type="ECO:0000313" key="2">
    <source>
        <dbReference type="EMBL" id="VDM25753.1"/>
    </source>
</evidence>
<dbReference type="AlphaFoldDB" id="A0A0R3WVR9"/>
<evidence type="ECO:0000259" key="1">
    <source>
        <dbReference type="PROSITE" id="PS50042"/>
    </source>
</evidence>
<dbReference type="Gene3D" id="2.60.120.10">
    <property type="entry name" value="Jelly Rolls"/>
    <property type="match status" value="1"/>
</dbReference>
<keyword evidence="3" id="KW-1185">Reference proteome</keyword>
<dbReference type="STRING" id="6205.A0A0R3WVR9"/>
<dbReference type="InterPro" id="IPR000595">
    <property type="entry name" value="cNMP-bd_dom"/>
</dbReference>
<reference evidence="4" key="1">
    <citation type="submission" date="2017-02" db="UniProtKB">
        <authorList>
            <consortium name="WormBaseParasite"/>
        </authorList>
    </citation>
    <scope>IDENTIFICATION</scope>
</reference>